<dbReference type="AlphaFoldDB" id="A0A6N4QBT6"/>
<gene>
    <name evidence="6" type="ORF">EHQ18_14135</name>
</gene>
<dbReference type="PANTHER" id="PTHR11785:SF512">
    <property type="entry name" value="SOBREMESA, ISOFORM B"/>
    <property type="match status" value="1"/>
</dbReference>
<keyword evidence="3 5" id="KW-1133">Transmembrane helix</keyword>
<evidence type="ECO:0000313" key="7">
    <source>
        <dbReference type="Proteomes" id="UP000297239"/>
    </source>
</evidence>
<evidence type="ECO:0000256" key="2">
    <source>
        <dbReference type="ARBA" id="ARBA00022692"/>
    </source>
</evidence>
<sequence>MELKRSLNTFDSISVLFSSMVGSGIFFTSGYLIKETGNLWIVLFCWIVGGILALSGSITYAYAARLLPFAGGDYVYLKVAYSPAIAFMSGWSSLLTNFSACVSVLALAFGKYVQILFPGLPVWESPTYTLLGLDLQISSVTFIGVLPILFFSGLNYFGIKSAVRVQNVFAVLKITGLLLFLALGFSIGNTNWSYLFNSPFPNLMELSFYSKVLIGIVPVSFSYLGWNMITYIAEEVKDPEKTIVRSAITACFLVAGLYFAINLLFVISAPIEELSGQDGIGAIAFQKLFGINYSVLTTSFIAWVILGSMSAILIGGSRVYFAMARDGVFLPSFSKVHPKWHSPYVSIFFQAFVAILFLFVKEIEALLYMITCSILILSCLTAATPFRFERMGMKSDYKIPLYPLPIFLYILANIAVMMILFIEKPVTAGWGLMITLIALPVYYVFRLDKKMVQSKHHSTKISSN</sequence>
<comment type="caution">
    <text evidence="6">The sequence shown here is derived from an EMBL/GenBank/DDBJ whole genome shotgun (WGS) entry which is preliminary data.</text>
</comment>
<dbReference type="GO" id="GO:0015179">
    <property type="term" value="F:L-amino acid transmembrane transporter activity"/>
    <property type="evidence" value="ECO:0007669"/>
    <property type="project" value="TreeGrafter"/>
</dbReference>
<feature type="transmembrane region" description="Helical" evidence="5">
    <location>
        <begin position="247"/>
        <end position="267"/>
    </location>
</feature>
<feature type="transmembrane region" description="Helical" evidence="5">
    <location>
        <begin position="12"/>
        <end position="33"/>
    </location>
</feature>
<dbReference type="PIRSF" id="PIRSF006060">
    <property type="entry name" value="AA_transporter"/>
    <property type="match status" value="1"/>
</dbReference>
<comment type="subcellular location">
    <subcellularLocation>
        <location evidence="1">Membrane</location>
        <topology evidence="1">Multi-pass membrane protein</topology>
    </subcellularLocation>
</comment>
<dbReference type="Gene3D" id="1.20.1740.10">
    <property type="entry name" value="Amino acid/polyamine transporter I"/>
    <property type="match status" value="1"/>
</dbReference>
<dbReference type="InterPro" id="IPR050598">
    <property type="entry name" value="AminoAcid_Transporter"/>
</dbReference>
<evidence type="ECO:0000256" key="4">
    <source>
        <dbReference type="ARBA" id="ARBA00023136"/>
    </source>
</evidence>
<dbReference type="RefSeq" id="WP_135635417.1">
    <property type="nucleotide sequence ID" value="NZ_RQFE01000024.1"/>
</dbReference>
<keyword evidence="4 5" id="KW-0472">Membrane</keyword>
<feature type="transmembrane region" description="Helical" evidence="5">
    <location>
        <begin position="169"/>
        <end position="188"/>
    </location>
</feature>
<name>A0A6N4QBT6_9LEPT</name>
<dbReference type="GO" id="GO:0016020">
    <property type="term" value="C:membrane"/>
    <property type="evidence" value="ECO:0007669"/>
    <property type="project" value="UniProtKB-SubCell"/>
</dbReference>
<feature type="transmembrane region" description="Helical" evidence="5">
    <location>
        <begin position="208"/>
        <end position="226"/>
    </location>
</feature>
<feature type="transmembrane region" description="Helical" evidence="5">
    <location>
        <begin position="39"/>
        <end position="63"/>
    </location>
</feature>
<feature type="transmembrane region" description="Helical" evidence="5">
    <location>
        <begin position="84"/>
        <end position="117"/>
    </location>
</feature>
<dbReference type="InterPro" id="IPR002293">
    <property type="entry name" value="AA/rel_permease1"/>
</dbReference>
<accession>A0A6N4QBT6</accession>
<proteinExistence type="predicted"/>
<feature type="transmembrane region" description="Helical" evidence="5">
    <location>
        <begin position="300"/>
        <end position="321"/>
    </location>
</feature>
<dbReference type="OrthoDB" id="178667at2"/>
<evidence type="ECO:0000313" key="6">
    <source>
        <dbReference type="EMBL" id="TGK69911.1"/>
    </source>
</evidence>
<feature type="transmembrane region" description="Helical" evidence="5">
    <location>
        <begin position="342"/>
        <end position="360"/>
    </location>
</feature>
<dbReference type="EMBL" id="RQFF01000030">
    <property type="protein sequence ID" value="TGK69911.1"/>
    <property type="molecule type" value="Genomic_DNA"/>
</dbReference>
<protein>
    <submittedName>
        <fullName evidence="6">Amino acid permease</fullName>
    </submittedName>
</protein>
<reference evidence="6" key="1">
    <citation type="journal article" date="2019" name="PLoS Negl. Trop. Dis.">
        <title>Revisiting the worldwide diversity of Leptospira species in the environment.</title>
        <authorList>
            <person name="Vincent A.T."/>
            <person name="Schiettekatte O."/>
            <person name="Bourhy P."/>
            <person name="Veyrier F.J."/>
            <person name="Picardeau M."/>
        </authorList>
    </citation>
    <scope>NUCLEOTIDE SEQUENCE [LARGE SCALE GENOMIC DNA]</scope>
    <source>
        <strain evidence="6">201800293</strain>
    </source>
</reference>
<dbReference type="PANTHER" id="PTHR11785">
    <property type="entry name" value="AMINO ACID TRANSPORTER"/>
    <property type="match status" value="1"/>
</dbReference>
<feature type="transmembrane region" description="Helical" evidence="5">
    <location>
        <begin position="137"/>
        <end position="157"/>
    </location>
</feature>
<evidence type="ECO:0000256" key="5">
    <source>
        <dbReference type="SAM" id="Phobius"/>
    </source>
</evidence>
<feature type="transmembrane region" description="Helical" evidence="5">
    <location>
        <begin position="400"/>
        <end position="422"/>
    </location>
</feature>
<evidence type="ECO:0000256" key="1">
    <source>
        <dbReference type="ARBA" id="ARBA00004141"/>
    </source>
</evidence>
<feature type="transmembrane region" description="Helical" evidence="5">
    <location>
        <begin position="428"/>
        <end position="445"/>
    </location>
</feature>
<evidence type="ECO:0000256" key="3">
    <source>
        <dbReference type="ARBA" id="ARBA00022989"/>
    </source>
</evidence>
<keyword evidence="2 5" id="KW-0812">Transmembrane</keyword>
<dbReference type="Pfam" id="PF13520">
    <property type="entry name" value="AA_permease_2"/>
    <property type="match status" value="1"/>
</dbReference>
<organism evidence="6 7">
    <name type="scientific">Leptospira kanakyensis</name>
    <dbReference type="NCBI Taxonomy" id="2484968"/>
    <lineage>
        <taxon>Bacteria</taxon>
        <taxon>Pseudomonadati</taxon>
        <taxon>Spirochaetota</taxon>
        <taxon>Spirochaetia</taxon>
        <taxon>Leptospirales</taxon>
        <taxon>Leptospiraceae</taxon>
        <taxon>Leptospira</taxon>
    </lineage>
</organism>
<keyword evidence="7" id="KW-1185">Reference proteome</keyword>
<dbReference type="Proteomes" id="UP000297239">
    <property type="component" value="Unassembled WGS sequence"/>
</dbReference>
<feature type="transmembrane region" description="Helical" evidence="5">
    <location>
        <begin position="366"/>
        <end position="388"/>
    </location>
</feature>